<dbReference type="InterPro" id="IPR000719">
    <property type="entry name" value="Prot_kinase_dom"/>
</dbReference>
<dbReference type="PROSITE" id="PS50011">
    <property type="entry name" value="PROTEIN_KINASE_DOM"/>
    <property type="match status" value="1"/>
</dbReference>
<feature type="binding site" evidence="9">
    <location>
        <position position="409"/>
    </location>
    <ligand>
        <name>ATP</name>
        <dbReference type="ChEBI" id="CHEBI:30616"/>
    </ligand>
</feature>
<dbReference type="EC" id="2.7.11.11" evidence="1"/>
<keyword evidence="5" id="KW-0418">Kinase</keyword>
<evidence type="ECO:0000256" key="2">
    <source>
        <dbReference type="ARBA" id="ARBA00022527"/>
    </source>
</evidence>
<keyword evidence="3" id="KW-0808">Transferase</keyword>
<keyword evidence="4 9" id="KW-0547">Nucleotide-binding</keyword>
<dbReference type="AlphaFoldDB" id="A0A4U8UT52"/>
<evidence type="ECO:0000256" key="1">
    <source>
        <dbReference type="ARBA" id="ARBA00012444"/>
    </source>
</evidence>
<evidence type="ECO:0000256" key="7">
    <source>
        <dbReference type="ARBA" id="ARBA00047292"/>
    </source>
</evidence>
<reference evidence="12 13" key="1">
    <citation type="journal article" date="2015" name="Genome Biol.">
        <title>Comparative genomics of Steinernema reveals deeply conserved gene regulatory networks.</title>
        <authorList>
            <person name="Dillman A.R."/>
            <person name="Macchietto M."/>
            <person name="Porter C.F."/>
            <person name="Rogers A."/>
            <person name="Williams B."/>
            <person name="Antoshechkin I."/>
            <person name="Lee M.M."/>
            <person name="Goodwin Z."/>
            <person name="Lu X."/>
            <person name="Lewis E.E."/>
            <person name="Goodrich-Blair H."/>
            <person name="Stock S.P."/>
            <person name="Adams B.J."/>
            <person name="Sternberg P.W."/>
            <person name="Mortazavi A."/>
        </authorList>
    </citation>
    <scope>NUCLEOTIDE SEQUENCE [LARGE SCALE GENOMIC DNA]</scope>
    <source>
        <strain evidence="12 13">ALL</strain>
    </source>
</reference>
<evidence type="ECO:0000256" key="5">
    <source>
        <dbReference type="ARBA" id="ARBA00022777"/>
    </source>
</evidence>
<name>A0A4U8UT52_STECR</name>
<dbReference type="Gene3D" id="1.10.510.10">
    <property type="entry name" value="Transferase(Phosphotransferase) domain 1"/>
    <property type="match status" value="1"/>
</dbReference>
<evidence type="ECO:0000259" key="11">
    <source>
        <dbReference type="PROSITE" id="PS50011"/>
    </source>
</evidence>
<dbReference type="PROSITE" id="PS00108">
    <property type="entry name" value="PROTEIN_KINASE_ST"/>
    <property type="match status" value="1"/>
</dbReference>
<organism evidence="12 13">
    <name type="scientific">Steinernema carpocapsae</name>
    <name type="common">Entomopathogenic nematode</name>
    <dbReference type="NCBI Taxonomy" id="34508"/>
    <lineage>
        <taxon>Eukaryota</taxon>
        <taxon>Metazoa</taxon>
        <taxon>Ecdysozoa</taxon>
        <taxon>Nematoda</taxon>
        <taxon>Chromadorea</taxon>
        <taxon>Rhabditida</taxon>
        <taxon>Tylenchina</taxon>
        <taxon>Panagrolaimomorpha</taxon>
        <taxon>Strongyloidoidea</taxon>
        <taxon>Steinernematidae</taxon>
        <taxon>Steinernema</taxon>
    </lineage>
</organism>
<evidence type="ECO:0000256" key="4">
    <source>
        <dbReference type="ARBA" id="ARBA00022741"/>
    </source>
</evidence>
<comment type="caution">
    <text evidence="12">The sequence shown here is derived from an EMBL/GenBank/DDBJ whole genome shotgun (WGS) entry which is preliminary data.</text>
</comment>
<keyword evidence="13" id="KW-1185">Reference proteome</keyword>
<feature type="region of interest" description="Disordered" evidence="10">
    <location>
        <begin position="205"/>
        <end position="258"/>
    </location>
</feature>
<sequence>MGFARALATLTFPTARVARFFRPTIYFTNISPRLGRSSALNREGSAFVFPLLVSTKNNKFGFTTSDTISARNEHLLTARGLTYSLSSATVNGATYSFLGPVNNGNLLARSASTSTCCSPSASYVNKIEQDEENQREIESHSVLAPAAGAVETWFDESWNSSKFSVGDFYPLERTKGVACCVSGNVVTRQFGGMPVISATAHNMKGGISSGTPVLNQRRQDFSSTPSNSCESAPNEPMASSASGSSINEPFEDKKAHSRDEMCEQASSAFYKSRFHDPCTSNSLVEATSAGEDKFGYFGRGMPERGHAGTNSWPVRINAGMNVERRSVLQTVYQLMQSATNAVDTYRNVNIRAELFWLKSELSGHWSMRWMWNNTASLDDFDRIKTLGTGSFGRVMLVKHKQKGSYYAMKILDKQKVVRLKQVEHTLNEKRILQAIEFPFLVNMEYSFKDNSNLYMVLEFISGGEMFSHLRRIGRFSEPHSRFYAAQIVLAFEYLHSLDLIYRDLKPENLLIDNTGYLKITDFGFAKRVKGRTWTLCGTPEYLAPEIILSKGYNKAVDWWALGVLIYEMAAGYPPFSADSDLRENSADSDLRENCFWKSESAAEVRGSVGALGAVSVALLE</sequence>
<dbReference type="PANTHER" id="PTHR24353">
    <property type="entry name" value="CYCLIC NUCLEOTIDE-DEPENDENT PROTEIN KINASE"/>
    <property type="match status" value="1"/>
</dbReference>
<comment type="catalytic activity">
    <reaction evidence="8">
        <text>L-seryl-[protein] + ATP = O-phospho-L-seryl-[protein] + ADP + H(+)</text>
        <dbReference type="Rhea" id="RHEA:17989"/>
        <dbReference type="Rhea" id="RHEA-COMP:9863"/>
        <dbReference type="Rhea" id="RHEA-COMP:11604"/>
        <dbReference type="ChEBI" id="CHEBI:15378"/>
        <dbReference type="ChEBI" id="CHEBI:29999"/>
        <dbReference type="ChEBI" id="CHEBI:30616"/>
        <dbReference type="ChEBI" id="CHEBI:83421"/>
        <dbReference type="ChEBI" id="CHEBI:456216"/>
        <dbReference type="EC" id="2.7.11.11"/>
    </reaction>
</comment>
<dbReference type="InterPro" id="IPR008271">
    <property type="entry name" value="Ser/Thr_kinase_AS"/>
</dbReference>
<gene>
    <name evidence="12" type="ORF">L596_003122</name>
</gene>
<dbReference type="EMBL" id="CM016762">
    <property type="protein sequence ID" value="TMS35805.1"/>
    <property type="molecule type" value="Genomic_DNA"/>
</dbReference>
<evidence type="ECO:0000256" key="3">
    <source>
        <dbReference type="ARBA" id="ARBA00022679"/>
    </source>
</evidence>
<keyword evidence="6 9" id="KW-0067">ATP-binding</keyword>
<dbReference type="Proteomes" id="UP000298663">
    <property type="component" value="Chromosome X"/>
</dbReference>
<dbReference type="EMBL" id="AZBU02000001">
    <property type="protein sequence ID" value="TMS35805.1"/>
    <property type="molecule type" value="Genomic_DNA"/>
</dbReference>
<dbReference type="GO" id="GO:0004691">
    <property type="term" value="F:cAMP-dependent protein kinase activity"/>
    <property type="evidence" value="ECO:0007669"/>
    <property type="project" value="UniProtKB-EC"/>
</dbReference>
<dbReference type="Gene3D" id="3.30.200.20">
    <property type="entry name" value="Phosphorylase Kinase, domain 1"/>
    <property type="match status" value="1"/>
</dbReference>
<evidence type="ECO:0000256" key="9">
    <source>
        <dbReference type="PROSITE-ProRule" id="PRU10141"/>
    </source>
</evidence>
<evidence type="ECO:0000313" key="13">
    <source>
        <dbReference type="Proteomes" id="UP000298663"/>
    </source>
</evidence>
<dbReference type="Pfam" id="PF00069">
    <property type="entry name" value="Pkinase"/>
    <property type="match status" value="1"/>
</dbReference>
<dbReference type="PANTHER" id="PTHR24353:SF153">
    <property type="entry name" value="CAMP-DEPENDENT PROTEIN KINASE CATALYTIC SUBUNIT 1"/>
    <property type="match status" value="1"/>
</dbReference>
<feature type="domain" description="Protein kinase" evidence="11">
    <location>
        <begin position="380"/>
        <end position="620"/>
    </location>
</feature>
<evidence type="ECO:0000256" key="10">
    <source>
        <dbReference type="SAM" id="MobiDB-lite"/>
    </source>
</evidence>
<accession>A0A4U8UT52</accession>
<evidence type="ECO:0000313" key="12">
    <source>
        <dbReference type="EMBL" id="TMS35805.1"/>
    </source>
</evidence>
<dbReference type="FunFam" id="3.30.200.20:FF:000005">
    <property type="entry name" value="cAMP-dependent protein kinase catalytic subunit"/>
    <property type="match status" value="1"/>
</dbReference>
<dbReference type="GO" id="GO:0005829">
    <property type="term" value="C:cytosol"/>
    <property type="evidence" value="ECO:0007669"/>
    <property type="project" value="TreeGrafter"/>
</dbReference>
<dbReference type="GO" id="GO:0005524">
    <property type="term" value="F:ATP binding"/>
    <property type="evidence" value="ECO:0007669"/>
    <property type="project" value="UniProtKB-UniRule"/>
</dbReference>
<dbReference type="InterPro" id="IPR011009">
    <property type="entry name" value="Kinase-like_dom_sf"/>
</dbReference>
<proteinExistence type="predicted"/>
<dbReference type="FunFam" id="1.10.510.10:FF:000850">
    <property type="entry name" value="PRKACB isoform 14"/>
    <property type="match status" value="1"/>
</dbReference>
<dbReference type="PROSITE" id="PS00107">
    <property type="entry name" value="PROTEIN_KINASE_ATP"/>
    <property type="match status" value="1"/>
</dbReference>
<keyword evidence="2" id="KW-0723">Serine/threonine-protein kinase</keyword>
<reference evidence="12 13" key="2">
    <citation type="journal article" date="2019" name="G3 (Bethesda)">
        <title>Hybrid Assembly of the Genome of the Entomopathogenic Nematode Steinernema carpocapsae Identifies the X-Chromosome.</title>
        <authorList>
            <person name="Serra L."/>
            <person name="Macchietto M."/>
            <person name="Macias-Munoz A."/>
            <person name="McGill C.J."/>
            <person name="Rodriguez I.M."/>
            <person name="Rodriguez B."/>
            <person name="Murad R."/>
            <person name="Mortazavi A."/>
        </authorList>
    </citation>
    <scope>NUCLEOTIDE SEQUENCE [LARGE SCALE GENOMIC DNA]</scope>
    <source>
        <strain evidence="12 13">ALL</strain>
    </source>
</reference>
<dbReference type="SMART" id="SM00220">
    <property type="entry name" value="S_TKc"/>
    <property type="match status" value="1"/>
</dbReference>
<dbReference type="InterPro" id="IPR017441">
    <property type="entry name" value="Protein_kinase_ATP_BS"/>
</dbReference>
<protein>
    <recommendedName>
        <fullName evidence="1">cAMP-dependent protein kinase</fullName>
        <ecNumber evidence="1">2.7.11.11</ecNumber>
    </recommendedName>
</protein>
<evidence type="ECO:0000256" key="6">
    <source>
        <dbReference type="ARBA" id="ARBA00022840"/>
    </source>
</evidence>
<dbReference type="GO" id="GO:0005952">
    <property type="term" value="C:cAMP-dependent protein kinase complex"/>
    <property type="evidence" value="ECO:0007669"/>
    <property type="project" value="TreeGrafter"/>
</dbReference>
<dbReference type="OrthoDB" id="63267at2759"/>
<evidence type="ECO:0000256" key="8">
    <source>
        <dbReference type="ARBA" id="ARBA00047454"/>
    </source>
</evidence>
<feature type="compositionally biased region" description="Polar residues" evidence="10">
    <location>
        <begin position="209"/>
        <end position="247"/>
    </location>
</feature>
<dbReference type="STRING" id="34508.A0A4U8UT52"/>
<dbReference type="GO" id="GO:0005634">
    <property type="term" value="C:nucleus"/>
    <property type="evidence" value="ECO:0007669"/>
    <property type="project" value="TreeGrafter"/>
</dbReference>
<dbReference type="SUPFAM" id="SSF56112">
    <property type="entry name" value="Protein kinase-like (PK-like)"/>
    <property type="match status" value="1"/>
</dbReference>
<comment type="catalytic activity">
    <reaction evidence="7">
        <text>L-threonyl-[protein] + ATP = O-phospho-L-threonyl-[protein] + ADP + H(+)</text>
        <dbReference type="Rhea" id="RHEA:46608"/>
        <dbReference type="Rhea" id="RHEA-COMP:11060"/>
        <dbReference type="Rhea" id="RHEA-COMP:11605"/>
        <dbReference type="ChEBI" id="CHEBI:15378"/>
        <dbReference type="ChEBI" id="CHEBI:30013"/>
        <dbReference type="ChEBI" id="CHEBI:30616"/>
        <dbReference type="ChEBI" id="CHEBI:61977"/>
        <dbReference type="ChEBI" id="CHEBI:456216"/>
        <dbReference type="EC" id="2.7.11.11"/>
    </reaction>
</comment>